<name>A0A9Y1I2I7_9RHOD</name>
<organism evidence="2">
    <name type="scientific">Gronococcus sybilensis</name>
    <dbReference type="NCBI Taxonomy" id="3028029"/>
    <lineage>
        <taxon>Eukaryota</taxon>
        <taxon>Rhodophyta</taxon>
        <taxon>Bangiophyceae</taxon>
        <taxon>Cavernulicolales</taxon>
        <taxon>Cavernulicolaceae</taxon>
        <taxon>Gronococcus</taxon>
    </lineage>
</organism>
<keyword evidence="1" id="KW-0732">Signal</keyword>
<proteinExistence type="predicted"/>
<feature type="signal peptide" evidence="1">
    <location>
        <begin position="1"/>
        <end position="31"/>
    </location>
</feature>
<evidence type="ECO:0008006" key="3">
    <source>
        <dbReference type="Google" id="ProtNLM"/>
    </source>
</evidence>
<dbReference type="EMBL" id="OP616812">
    <property type="protein sequence ID" value="WDA99110.1"/>
    <property type="molecule type" value="Genomic_DNA"/>
</dbReference>
<evidence type="ECO:0000256" key="1">
    <source>
        <dbReference type="SAM" id="SignalP"/>
    </source>
</evidence>
<geneLocation type="plastid" evidence="2"/>
<gene>
    <name evidence="2" type="primary">ccrf1</name>
    <name evidence="2" type="ORF">GRSY_105</name>
</gene>
<dbReference type="AlphaFoldDB" id="A0A9Y1I2I7"/>
<reference evidence="2" key="1">
    <citation type="journal article" date="2023" name="J. Phycol.">
        <title>Revised classification of the Cyanidiophyceae based on plastid genome data with descriptions of the Cavernulicolales ord. nov. and Galdieriales ord. nov. (Rhodophyta).</title>
        <authorList>
            <person name="Park S.I."/>
            <person name="Cho C.H."/>
            <person name="Ciniglia C."/>
            <person name="Huang T.Y."/>
            <person name="Liu S.L."/>
            <person name="Bustamante D.E."/>
            <person name="Calderon M.S."/>
            <person name="Mansilla A."/>
            <person name="McDermott T."/>
            <person name="Andersen R.A."/>
            <person name="Yoon H.S."/>
        </authorList>
    </citation>
    <scope>NUCLEOTIDE SEQUENCE</scope>
</reference>
<keyword evidence="2" id="KW-0934">Plastid</keyword>
<feature type="chain" id="PRO_5040788353" description="Bacterial surface antigen (D15) domain-containing protein" evidence="1">
    <location>
        <begin position="32"/>
        <end position="883"/>
    </location>
</feature>
<sequence>MLNQHNFSTPQYTHKIFISLSFLLVLRFLHQQCPGVLPLHKKANILQDLLQEQEQVISPFFLRKLRYQGMYTRNDNAKLYSLGKFVGNEPTCIVVLPEVQLPTPNVDKLKNPFIPLTLKKVNKYLFTKRGEKNKNNQLLNSQKTERLSDAYKKTDFKKNKSDDFPLIMDPPDGNAHIKNFVSGMEGNVRRRIEIKSCISRTTLSYIYKKYKISQLEHIREIIDTKKLKKVAGELVETGMFCKVLVKVSPLKDYEVVTFVLLPNPNIKYIGIAPKLLLLPQRKIESFFLQRFNYLRNIEDLFSSLNLLGMIYEEKGLNWNKIDIHNRGDNIYELIILEGLIDKVYLYLNSLGTQSLRHLTFIRDQLNLRYNSFLYSRRLEKGIELLRMLQMITTYQYKTFTNIADTNKQSIKIYGYQLKKGKASTYIFATRQISLDISKILQKYLGTSTIFIKKYLKELQKYLEYLKNENEERFFPELPSLYPSTNNLFKSSFDTKTILGKFLTARRSSILRKPKSCYGLRSFKYNFSAPGQYIYTKLSFPSPTPRFYIYSFQTQNNSNSPESLASWNISVFNSLTGIDQKNLVWKPGLSKFKNFTESFFLKQGIQWGFSGCIKPSIFLSWLLTFKNIWTNYFYTSYFPSKLYISKCQHTKHTESSILPLYKVEKIYKRVDQRVIMFDLQIHKKIGEHIISPTEGYEWDISVSNIIPTNNFLVKNILYKIQMYFEYYHTTSPFDGNTEIAYIKPKFVWLIGNENYVPFPESPPLSPRETIRGQRGIDPLFDYYYFKNSIEYHISNAREDSSTFFFIDYVRRLRDAYFYSVESSPIVTEKLEDARQKNQKDLISMGVGIQFYTKYRILPAIRIEYSLNPANQRCSYLSIFPKYDR</sequence>
<protein>
    <recommendedName>
        <fullName evidence="3">Bacterial surface antigen (D15) domain-containing protein</fullName>
    </recommendedName>
</protein>
<evidence type="ECO:0000313" key="2">
    <source>
        <dbReference type="EMBL" id="WDA99110.1"/>
    </source>
</evidence>
<accession>A0A9Y1I2I7</accession>